<dbReference type="Proteomes" id="UP000054776">
    <property type="component" value="Unassembled WGS sequence"/>
</dbReference>
<dbReference type="EMBL" id="JYDH01000162">
    <property type="protein sequence ID" value="KRY29721.1"/>
    <property type="molecule type" value="Genomic_DNA"/>
</dbReference>
<proteinExistence type="predicted"/>
<keyword evidence="2" id="KW-1185">Reference proteome</keyword>
<protein>
    <submittedName>
        <fullName evidence="1">Uncharacterized protein</fullName>
    </submittedName>
</protein>
<accession>A0A0V1AYJ1</accession>
<reference evidence="1 2" key="1">
    <citation type="submission" date="2015-01" db="EMBL/GenBank/DDBJ databases">
        <title>Evolution of Trichinella species and genotypes.</title>
        <authorList>
            <person name="Korhonen P.K."/>
            <person name="Edoardo P."/>
            <person name="Giuseppe L.R."/>
            <person name="Gasser R.B."/>
        </authorList>
    </citation>
    <scope>NUCLEOTIDE SEQUENCE [LARGE SCALE GENOMIC DNA]</scope>
    <source>
        <strain evidence="1">ISS3</strain>
    </source>
</reference>
<evidence type="ECO:0000313" key="2">
    <source>
        <dbReference type="Proteomes" id="UP000054776"/>
    </source>
</evidence>
<gene>
    <name evidence="1" type="ORF">T01_14162</name>
</gene>
<evidence type="ECO:0000313" key="1">
    <source>
        <dbReference type="EMBL" id="KRY29721.1"/>
    </source>
</evidence>
<dbReference type="OrthoDB" id="10442020at2759"/>
<name>A0A0V1AYJ1_TRISP</name>
<dbReference type="InParanoid" id="A0A0V1AYJ1"/>
<comment type="caution">
    <text evidence="1">The sequence shown here is derived from an EMBL/GenBank/DDBJ whole genome shotgun (WGS) entry which is preliminary data.</text>
</comment>
<sequence length="60" mass="7243">MDDSLTRNKIFVKQNWNLVIACILWKSCKLSSHFVELQHLKIDRKTGRIKRRVVDPFRFL</sequence>
<dbReference type="AlphaFoldDB" id="A0A0V1AYJ1"/>
<organism evidence="1 2">
    <name type="scientific">Trichinella spiralis</name>
    <name type="common">Trichina worm</name>
    <dbReference type="NCBI Taxonomy" id="6334"/>
    <lineage>
        <taxon>Eukaryota</taxon>
        <taxon>Metazoa</taxon>
        <taxon>Ecdysozoa</taxon>
        <taxon>Nematoda</taxon>
        <taxon>Enoplea</taxon>
        <taxon>Dorylaimia</taxon>
        <taxon>Trichinellida</taxon>
        <taxon>Trichinellidae</taxon>
        <taxon>Trichinella</taxon>
    </lineage>
</organism>